<dbReference type="HAMAP" id="MF_00600">
    <property type="entry name" value="CH60"/>
    <property type="match status" value="1"/>
</dbReference>
<dbReference type="GO" id="GO:0051082">
    <property type="term" value="F:unfolded protein binding"/>
    <property type="evidence" value="ECO:0007669"/>
    <property type="project" value="UniProtKB-UniRule"/>
</dbReference>
<comment type="similarity">
    <text evidence="1 6 7">Belongs to the chaperonin (HSP60) family.</text>
</comment>
<dbReference type="Proteomes" id="UP001219585">
    <property type="component" value="Chromosome"/>
</dbReference>
<reference evidence="9" key="1">
    <citation type="submission" date="2022-11" db="EMBL/GenBank/DDBJ databases">
        <title>Lysinibacillus irui.</title>
        <authorList>
            <person name="Akintayo S.O."/>
        </authorList>
    </citation>
    <scope>NUCLEOTIDE SEQUENCE</scope>
    <source>
        <strain evidence="9">IRB4-01</strain>
    </source>
</reference>
<comment type="subcellular location">
    <subcellularLocation>
        <location evidence="6">Cytoplasm</location>
    </subcellularLocation>
</comment>
<dbReference type="NCBIfam" id="TIGR02348">
    <property type="entry name" value="GroEL"/>
    <property type="match status" value="1"/>
</dbReference>
<dbReference type="CDD" id="cd03344">
    <property type="entry name" value="GroEL"/>
    <property type="match status" value="1"/>
</dbReference>
<dbReference type="GO" id="GO:0005524">
    <property type="term" value="F:ATP binding"/>
    <property type="evidence" value="ECO:0007669"/>
    <property type="project" value="UniProtKB-UniRule"/>
</dbReference>
<dbReference type="InterPro" id="IPR027409">
    <property type="entry name" value="GroEL-like_apical_dom_sf"/>
</dbReference>
<organism evidence="9 10">
    <name type="scientific">Lysinibacillus irui</name>
    <dbReference type="NCBI Taxonomy" id="2998077"/>
    <lineage>
        <taxon>Bacteria</taxon>
        <taxon>Bacillati</taxon>
        <taxon>Bacillota</taxon>
        <taxon>Bacilli</taxon>
        <taxon>Bacillales</taxon>
        <taxon>Bacillaceae</taxon>
        <taxon>Lysinibacillus</taxon>
    </lineage>
</organism>
<keyword evidence="5 6" id="KW-0413">Isomerase</keyword>
<comment type="function">
    <text evidence="6 8">Together with its co-chaperonin GroES, plays an essential role in assisting protein folding. The GroEL-GroES system forms a nano-cage that allows encapsulation of the non-native substrate proteins and provides a physical environment optimized to promote and accelerate protein folding.</text>
</comment>
<dbReference type="RefSeq" id="WP_274794662.1">
    <property type="nucleotide sequence ID" value="NZ_CP113527.1"/>
</dbReference>
<dbReference type="Gene3D" id="3.50.7.10">
    <property type="entry name" value="GroEL"/>
    <property type="match status" value="1"/>
</dbReference>
<sequence length="543" mass="57111">MAKDIKFSEDARSLMLQGVDKLANAVKVTLGPKGRNVVLEKKFGSPLITNDGVTIAKEIELENPYENMGAKLVAEVASKTNEIAGDGTTTATVLAQAIIREGLKNVTAGANPVGIRKGIDKAVAAALTELHAISRPVSNKEEIAQVAAISAADDEVGQLIAEAMERVGNDGVITIEESKGFTTELDVVEGMQFDRGYASHYMVTDTDKMEAVLDNPYILITDKKITNIQEVLPLLEQVVQQGRPLLIIAEDVEGEALATLVVNKLRGTFNAVAVKAPGFGDRRKAMLEDIAILTGGQVITEELGLDLKSADISSLGRAAKVVVTKDNTTIVEGVGGADAIEARITQIRAQLAETTSEFDKEKLQERLAKLAGGVAVIKVGAATETELKERKLRIEDALNSTRAAVEEGIVSGGGTALLNVYGAVEKAAEAVEGDVATGVKIVLRALEEPVRQIANNAGLEGSIIVDRLKREEVGIGFNAATGEWVNMVEAGVVDPAKVTRSALQNAASVAALFLTTEAVVADIPEAAPAMPDMSGMGGMPGMM</sequence>
<dbReference type="NCBIfam" id="NF000592">
    <property type="entry name" value="PRK00013.1"/>
    <property type="match status" value="1"/>
</dbReference>
<dbReference type="NCBIfam" id="NF009488">
    <property type="entry name" value="PRK12850.1"/>
    <property type="match status" value="1"/>
</dbReference>
<keyword evidence="4 6" id="KW-0143">Chaperone</keyword>
<dbReference type="NCBIfam" id="NF009487">
    <property type="entry name" value="PRK12849.1"/>
    <property type="match status" value="1"/>
</dbReference>
<evidence type="ECO:0000313" key="10">
    <source>
        <dbReference type="Proteomes" id="UP001219585"/>
    </source>
</evidence>
<dbReference type="Pfam" id="PF00118">
    <property type="entry name" value="Cpn60_TCP1"/>
    <property type="match status" value="1"/>
</dbReference>
<dbReference type="EMBL" id="CP113527">
    <property type="protein sequence ID" value="WDV06476.1"/>
    <property type="molecule type" value="Genomic_DNA"/>
</dbReference>
<dbReference type="FunFam" id="1.10.560.10:FF:000001">
    <property type="entry name" value="60 kDa chaperonin"/>
    <property type="match status" value="1"/>
</dbReference>
<proteinExistence type="inferred from homology"/>
<dbReference type="NCBIfam" id="NF009489">
    <property type="entry name" value="PRK12851.1"/>
    <property type="match status" value="1"/>
</dbReference>
<feature type="binding site" evidence="6">
    <location>
        <begin position="478"/>
        <end position="480"/>
    </location>
    <ligand>
        <name>ATP</name>
        <dbReference type="ChEBI" id="CHEBI:30616"/>
    </ligand>
</feature>
<evidence type="ECO:0000256" key="7">
    <source>
        <dbReference type="RuleBase" id="RU000418"/>
    </source>
</evidence>
<dbReference type="PROSITE" id="PS00296">
    <property type="entry name" value="CHAPERONINS_CPN60"/>
    <property type="match status" value="1"/>
</dbReference>
<dbReference type="SUPFAM" id="SSF54849">
    <property type="entry name" value="GroEL-intermediate domain like"/>
    <property type="match status" value="1"/>
</dbReference>
<dbReference type="GO" id="GO:0042026">
    <property type="term" value="P:protein refolding"/>
    <property type="evidence" value="ECO:0007669"/>
    <property type="project" value="UniProtKB-UniRule"/>
</dbReference>
<accession>A0AAJ5UR52</accession>
<evidence type="ECO:0000313" key="9">
    <source>
        <dbReference type="EMBL" id="WDV06476.1"/>
    </source>
</evidence>
<feature type="binding site" evidence="6">
    <location>
        <begin position="29"/>
        <end position="32"/>
    </location>
    <ligand>
        <name>ATP</name>
        <dbReference type="ChEBI" id="CHEBI:30616"/>
    </ligand>
</feature>
<dbReference type="InterPro" id="IPR027413">
    <property type="entry name" value="GROEL-like_equatorial_sf"/>
</dbReference>
<evidence type="ECO:0000256" key="5">
    <source>
        <dbReference type="ARBA" id="ARBA00023235"/>
    </source>
</evidence>
<evidence type="ECO:0000256" key="8">
    <source>
        <dbReference type="RuleBase" id="RU000419"/>
    </source>
</evidence>
<dbReference type="InterPro" id="IPR001844">
    <property type="entry name" value="Cpn60/GroEL"/>
</dbReference>
<dbReference type="PANTHER" id="PTHR45633">
    <property type="entry name" value="60 KDA HEAT SHOCK PROTEIN, MITOCHONDRIAL"/>
    <property type="match status" value="1"/>
</dbReference>
<evidence type="ECO:0000256" key="6">
    <source>
        <dbReference type="HAMAP-Rule" id="MF_00600"/>
    </source>
</evidence>
<dbReference type="Gene3D" id="3.30.260.10">
    <property type="entry name" value="TCP-1-like chaperonin intermediate domain"/>
    <property type="match status" value="1"/>
</dbReference>
<evidence type="ECO:0000256" key="3">
    <source>
        <dbReference type="ARBA" id="ARBA00022840"/>
    </source>
</evidence>
<protein>
    <recommendedName>
        <fullName evidence="6">Chaperonin GroEL</fullName>
        <ecNumber evidence="6">5.6.1.7</ecNumber>
    </recommendedName>
    <alternativeName>
        <fullName evidence="6">60 kDa chaperonin</fullName>
    </alternativeName>
    <alternativeName>
        <fullName evidence="6">Chaperonin-60</fullName>
        <shortName evidence="6">Cpn60</shortName>
    </alternativeName>
</protein>
<dbReference type="InterPro" id="IPR002423">
    <property type="entry name" value="Cpn60/GroEL/TCP-1"/>
</dbReference>
<keyword evidence="6" id="KW-0963">Cytoplasm</keyword>
<dbReference type="SUPFAM" id="SSF52029">
    <property type="entry name" value="GroEL apical domain-like"/>
    <property type="match status" value="1"/>
</dbReference>
<feature type="binding site" evidence="6">
    <location>
        <position position="494"/>
    </location>
    <ligand>
        <name>ATP</name>
        <dbReference type="ChEBI" id="CHEBI:30616"/>
    </ligand>
</feature>
<name>A0AAJ5UR52_9BACI</name>
<dbReference type="InterPro" id="IPR018370">
    <property type="entry name" value="Chaperonin_Cpn60_CS"/>
</dbReference>
<dbReference type="EC" id="5.6.1.7" evidence="6"/>
<dbReference type="AlphaFoldDB" id="A0AAJ5UR52"/>
<dbReference type="KEGG" id="liu:OU989_19900"/>
<feature type="binding site" evidence="6">
    <location>
        <begin position="86"/>
        <end position="90"/>
    </location>
    <ligand>
        <name>ATP</name>
        <dbReference type="ChEBI" id="CHEBI:30616"/>
    </ligand>
</feature>
<dbReference type="InterPro" id="IPR027410">
    <property type="entry name" value="TCP-1-like_intermed_sf"/>
</dbReference>
<comment type="subunit">
    <text evidence="6 8">Forms a cylinder of 14 subunits composed of two heptameric rings stacked back-to-back. Interacts with the co-chaperonin GroES.</text>
</comment>
<gene>
    <name evidence="6 9" type="primary">groL</name>
    <name evidence="6" type="synonym">groEL</name>
    <name evidence="9" type="ORF">OU989_19900</name>
</gene>
<dbReference type="PRINTS" id="PR00298">
    <property type="entry name" value="CHAPERONIN60"/>
</dbReference>
<dbReference type="GO" id="GO:0016853">
    <property type="term" value="F:isomerase activity"/>
    <property type="evidence" value="ECO:0007669"/>
    <property type="project" value="UniProtKB-KW"/>
</dbReference>
<dbReference type="SUPFAM" id="SSF48592">
    <property type="entry name" value="GroEL equatorial domain-like"/>
    <property type="match status" value="1"/>
</dbReference>
<keyword evidence="3 6" id="KW-0067">ATP-binding</keyword>
<dbReference type="Gene3D" id="1.10.560.10">
    <property type="entry name" value="GroEL-like equatorial domain"/>
    <property type="match status" value="1"/>
</dbReference>
<dbReference type="GO" id="GO:0140662">
    <property type="term" value="F:ATP-dependent protein folding chaperone"/>
    <property type="evidence" value="ECO:0007669"/>
    <property type="project" value="InterPro"/>
</dbReference>
<evidence type="ECO:0000256" key="2">
    <source>
        <dbReference type="ARBA" id="ARBA00022741"/>
    </source>
</evidence>
<feature type="binding site" evidence="6">
    <location>
        <position position="413"/>
    </location>
    <ligand>
        <name>ATP</name>
        <dbReference type="ChEBI" id="CHEBI:30616"/>
    </ligand>
</feature>
<dbReference type="FunFam" id="3.50.7.10:FF:000001">
    <property type="entry name" value="60 kDa chaperonin"/>
    <property type="match status" value="1"/>
</dbReference>
<dbReference type="GO" id="GO:0005737">
    <property type="term" value="C:cytoplasm"/>
    <property type="evidence" value="ECO:0007669"/>
    <property type="project" value="UniProtKB-SubCell"/>
</dbReference>
<evidence type="ECO:0000256" key="1">
    <source>
        <dbReference type="ARBA" id="ARBA00006607"/>
    </source>
</evidence>
<keyword evidence="2 6" id="KW-0547">Nucleotide-binding</keyword>
<evidence type="ECO:0000256" key="4">
    <source>
        <dbReference type="ARBA" id="ARBA00023186"/>
    </source>
</evidence>
<comment type="caution">
    <text evidence="6">Lacks conserved residue(s) required for the propagation of feature annotation.</text>
</comment>